<reference evidence="1 2" key="1">
    <citation type="journal article" date="2024" name="bioRxiv">
        <title>A reference genome for Trichogramma kaykai: A tiny desert-dwelling parasitoid wasp with competing sex-ratio distorters.</title>
        <authorList>
            <person name="Culotta J."/>
            <person name="Lindsey A.R."/>
        </authorList>
    </citation>
    <scope>NUCLEOTIDE SEQUENCE [LARGE SCALE GENOMIC DNA]</scope>
    <source>
        <strain evidence="1 2">KSX58</strain>
    </source>
</reference>
<evidence type="ECO:0008006" key="3">
    <source>
        <dbReference type="Google" id="ProtNLM"/>
    </source>
</evidence>
<evidence type="ECO:0000313" key="1">
    <source>
        <dbReference type="EMBL" id="KAL3407687.1"/>
    </source>
</evidence>
<name>A0ABD2XQX6_9HYME</name>
<dbReference type="SUPFAM" id="SSF54060">
    <property type="entry name" value="His-Me finger endonucleases"/>
    <property type="match status" value="1"/>
</dbReference>
<dbReference type="InterPro" id="IPR044925">
    <property type="entry name" value="His-Me_finger_sf"/>
</dbReference>
<dbReference type="InterPro" id="IPR023211">
    <property type="entry name" value="DNA_pol_palm_dom_sf"/>
</dbReference>
<dbReference type="Gene3D" id="3.90.1600.10">
    <property type="entry name" value="Palm domain of DNA polymerase"/>
    <property type="match status" value="1"/>
</dbReference>
<dbReference type="SUPFAM" id="SSF56672">
    <property type="entry name" value="DNA/RNA polymerases"/>
    <property type="match status" value="1"/>
</dbReference>
<gene>
    <name evidence="1" type="ORF">TKK_000361</name>
</gene>
<dbReference type="GO" id="GO:0071897">
    <property type="term" value="P:DNA biosynthetic process"/>
    <property type="evidence" value="ECO:0007669"/>
    <property type="project" value="UniProtKB-ARBA"/>
</dbReference>
<evidence type="ECO:0000313" key="2">
    <source>
        <dbReference type="Proteomes" id="UP001627154"/>
    </source>
</evidence>
<proteinExistence type="predicted"/>
<dbReference type="PANTHER" id="PTHR31511:SF12">
    <property type="entry name" value="RHO TERMINATION FACTOR N-TERMINAL DOMAIN-CONTAINING PROTEIN"/>
    <property type="match status" value="1"/>
</dbReference>
<dbReference type="Proteomes" id="UP001627154">
    <property type="component" value="Unassembled WGS sequence"/>
</dbReference>
<dbReference type="Gene3D" id="3.40.1800.10">
    <property type="entry name" value="His-Me finger endonucleases"/>
    <property type="match status" value="1"/>
</dbReference>
<dbReference type="EMBL" id="JBJJXI010000003">
    <property type="protein sequence ID" value="KAL3407687.1"/>
    <property type="molecule type" value="Genomic_DNA"/>
</dbReference>
<protein>
    <recommendedName>
        <fullName evidence="3">DNA-directed DNA polymerase</fullName>
    </recommendedName>
</protein>
<dbReference type="InterPro" id="IPR038563">
    <property type="entry name" value="Endonuclease_7_sf"/>
</dbReference>
<keyword evidence="2" id="KW-1185">Reference proteome</keyword>
<accession>A0ABD2XQX6</accession>
<organism evidence="1 2">
    <name type="scientific">Trichogramma kaykai</name>
    <dbReference type="NCBI Taxonomy" id="54128"/>
    <lineage>
        <taxon>Eukaryota</taxon>
        <taxon>Metazoa</taxon>
        <taxon>Ecdysozoa</taxon>
        <taxon>Arthropoda</taxon>
        <taxon>Hexapoda</taxon>
        <taxon>Insecta</taxon>
        <taxon>Pterygota</taxon>
        <taxon>Neoptera</taxon>
        <taxon>Endopterygota</taxon>
        <taxon>Hymenoptera</taxon>
        <taxon>Apocrita</taxon>
        <taxon>Proctotrupomorpha</taxon>
        <taxon>Chalcidoidea</taxon>
        <taxon>Trichogrammatidae</taxon>
        <taxon>Trichogramma</taxon>
    </lineage>
</organism>
<dbReference type="Pfam" id="PF02945">
    <property type="entry name" value="Endonuclease_7"/>
    <property type="match status" value="1"/>
</dbReference>
<dbReference type="InterPro" id="IPR043502">
    <property type="entry name" value="DNA/RNA_pol_sf"/>
</dbReference>
<dbReference type="InterPro" id="IPR004211">
    <property type="entry name" value="Endonuclease_7"/>
</dbReference>
<dbReference type="AlphaFoldDB" id="A0ABD2XQX6"/>
<dbReference type="PANTHER" id="PTHR31511">
    <property type="entry name" value="PROTEIN CBG23764"/>
    <property type="match status" value="1"/>
</dbReference>
<comment type="caution">
    <text evidence="1">The sequence shown here is derived from an EMBL/GenBank/DDBJ whole genome shotgun (WGS) entry which is preliminary data.</text>
</comment>
<sequence>MSPSEWFAQNLQDIADKVLLFFDNPKPMRFTSVKKVKFEKDKICHICKRGFTKKDNKVRDHSHVTGEYRGAAHSKCNINYRDVRFVPVIFHNLSGIDVKLVSSWNGRYGAEAQISKPNFHSRAIFDENLVAIQLSKTVVTIDKPMYVGFSILDISKTQLYRFHYDFMRDRFKSNCKVLYTDTDSLVYEIRGQNVYEVMKHKDNINEFDTFDYEKDNPFGMPLLQENSKKIGLMKDELSGKILRRFCGLRSKMYSVDIQNGGFIKKIKGIKSSVPATSHPIHARPPVSADSCALRVCVAHALVPRIHSCPRLSTYVLVNIMGIVYGNSISSSNLYKSRARWHQSISRERPLEVTVTSPPPAQAPPPVITQRMQHPHQALSRQNIQFLKNLGLRPSGESPV</sequence>